<dbReference type="InterPro" id="IPR021109">
    <property type="entry name" value="Peptidase_aspartic_dom_sf"/>
</dbReference>
<protein>
    <recommendedName>
        <fullName evidence="2">DUF1758 domain-containing protein</fullName>
    </recommendedName>
</protein>
<feature type="region of interest" description="Disordered" evidence="1">
    <location>
        <begin position="1"/>
        <end position="36"/>
    </location>
</feature>
<dbReference type="AlphaFoldDB" id="A0A7D9J5H8"/>
<comment type="caution">
    <text evidence="3">The sequence shown here is derived from an EMBL/GenBank/DDBJ whole genome shotgun (WGS) entry which is preliminary data.</text>
</comment>
<evidence type="ECO:0000313" key="4">
    <source>
        <dbReference type="Proteomes" id="UP001152795"/>
    </source>
</evidence>
<feature type="compositionally biased region" description="Polar residues" evidence="1">
    <location>
        <begin position="18"/>
        <end position="36"/>
    </location>
</feature>
<dbReference type="Pfam" id="PF05585">
    <property type="entry name" value="DUF1758"/>
    <property type="match status" value="1"/>
</dbReference>
<evidence type="ECO:0000256" key="1">
    <source>
        <dbReference type="SAM" id="MobiDB-lite"/>
    </source>
</evidence>
<keyword evidence="4" id="KW-1185">Reference proteome</keyword>
<feature type="non-terminal residue" evidence="3">
    <location>
        <position position="986"/>
    </location>
</feature>
<organism evidence="3 4">
    <name type="scientific">Paramuricea clavata</name>
    <name type="common">Red gorgonian</name>
    <name type="synonym">Violescent sea-whip</name>
    <dbReference type="NCBI Taxonomy" id="317549"/>
    <lineage>
        <taxon>Eukaryota</taxon>
        <taxon>Metazoa</taxon>
        <taxon>Cnidaria</taxon>
        <taxon>Anthozoa</taxon>
        <taxon>Octocorallia</taxon>
        <taxon>Malacalcyonacea</taxon>
        <taxon>Plexauridae</taxon>
        <taxon>Paramuricea</taxon>
    </lineage>
</organism>
<evidence type="ECO:0000313" key="3">
    <source>
        <dbReference type="EMBL" id="CAB4022309.1"/>
    </source>
</evidence>
<dbReference type="Gene3D" id="2.40.70.10">
    <property type="entry name" value="Acid Proteases"/>
    <property type="match status" value="1"/>
</dbReference>
<evidence type="ECO:0000259" key="2">
    <source>
        <dbReference type="Pfam" id="PF05585"/>
    </source>
</evidence>
<dbReference type="InterPro" id="IPR008737">
    <property type="entry name" value="DUF1758"/>
</dbReference>
<name>A0A7D9J5H8_PARCT</name>
<dbReference type="EMBL" id="CACRXK020011913">
    <property type="protein sequence ID" value="CAB4022309.1"/>
    <property type="molecule type" value="Genomic_DNA"/>
</dbReference>
<feature type="domain" description="DUF1758" evidence="2">
    <location>
        <begin position="66"/>
        <end position="191"/>
    </location>
</feature>
<dbReference type="SUPFAM" id="SSF56672">
    <property type="entry name" value="DNA/RNA polymerases"/>
    <property type="match status" value="1"/>
</dbReference>
<accession>A0A7D9J5H8</accession>
<sequence>QPPPTRTHPDKTEAREGQSASQEDASKNASKNVTANSVGTDDIGKVILQTVPAVLCGSNGNSKVVRCFLDSGSQTSFIKQSVIEELGLDGPSVKISVSGFGGKQDKACLRKRISCTLAPVDRPRCSREFEALTTEEICHPADAVEVNPANWVHLKDVNFPEEFPREQKPIDVLIGLDFYCSFVTRDIVKADLSEPVAVRTTLGWVLCGPTGTASSEFTVSMNIQVNTNDQLNETLQSFWNLESIGIKSDDMPLLNKTEETVLNNFKESLAFKDGRYEVSIPWKENQVTLKSNYIQAERRLYSLEKRLLEDPLKAKIYQDTINKYVEDGIAEEVPANEIKPVDYRPVFYLPHHAVIREDRQKTKTRVVFDASAKDSEGTSLNSCIEAGPALQPDLCGILSRFRKKKIAVTSDIEKMFLQISLREQDRDSHRYLWRYLDLEASPKVYRMTRVTFGVIASPFLAIYEVNEARELQQSAKELMAQAAFNLTKWSSNSRELLEVIPEEDRAPKSLINLNQSFQENCSITKALGLKWDTNKDTLTYIFEIGQPQIETYTKRQVASCAAKVFDPIGLITPFTVRSKMLLQSLWTQGIGWDGEIPTETCRKWTQWLKEINDLENLAIPRCYVELPMNRYSRLELHAFGDASELAYASAVYLRALFVEGHISTGLVMSKTRIAPVKRVTLPRLELMAAVITARLCTYVRNALDCQIDRIVCWTDNSSTLHWIRCSPSQWKPFVSNRVMEIQSLLDPSVWRYCPGPQNPADVPTRGMSSNELKESWLWWEGPAWLRSSKEEWPKDLRSASLNEHVEIERKHQASINSYVIQPQEIFIDFTRFSKYNKLLRTIAWIKRFIHNDYNGRVKQDERRQNVLTGLEIQESERWLVNRIQIERFSEEISLIRQSKALDDSKLRNLNPFLRQSTGLLPVGGRIHKAELPEEEKHPIILPSDHPAVELFVQDIHRREMHAGVEHTLSVVRHRFWLIKGRATIHT</sequence>
<proteinExistence type="predicted"/>
<dbReference type="Proteomes" id="UP001152795">
    <property type="component" value="Unassembled WGS sequence"/>
</dbReference>
<dbReference type="InterPro" id="IPR008042">
    <property type="entry name" value="Retrotrans_Pao"/>
</dbReference>
<dbReference type="InterPro" id="IPR043502">
    <property type="entry name" value="DNA/RNA_pol_sf"/>
</dbReference>
<dbReference type="PANTHER" id="PTHR47331">
    <property type="entry name" value="PHD-TYPE DOMAIN-CONTAINING PROTEIN"/>
    <property type="match status" value="1"/>
</dbReference>
<feature type="compositionally biased region" description="Basic and acidic residues" evidence="1">
    <location>
        <begin position="7"/>
        <end position="16"/>
    </location>
</feature>
<dbReference type="Pfam" id="PF05380">
    <property type="entry name" value="Peptidase_A17"/>
    <property type="match status" value="1"/>
</dbReference>
<dbReference type="OrthoDB" id="5984148at2759"/>
<gene>
    <name evidence="3" type="ORF">PACLA_8A029713</name>
</gene>
<reference evidence="3" key="1">
    <citation type="submission" date="2020-04" db="EMBL/GenBank/DDBJ databases">
        <authorList>
            <person name="Alioto T."/>
            <person name="Alioto T."/>
            <person name="Gomez Garrido J."/>
        </authorList>
    </citation>
    <scope>NUCLEOTIDE SEQUENCE</scope>
    <source>
        <strain evidence="3">A484AB</strain>
    </source>
</reference>